<evidence type="ECO:0000256" key="1">
    <source>
        <dbReference type="ARBA" id="ARBA00006484"/>
    </source>
</evidence>
<dbReference type="Gene3D" id="3.40.50.720">
    <property type="entry name" value="NAD(P)-binding Rossmann-like Domain"/>
    <property type="match status" value="1"/>
</dbReference>
<dbReference type="PANTHER" id="PTHR24320:SF148">
    <property type="entry name" value="NAD(P)-BINDING ROSSMANN-FOLD SUPERFAMILY PROTEIN"/>
    <property type="match status" value="1"/>
</dbReference>
<dbReference type="EMBL" id="JABEZU010000004">
    <property type="protein sequence ID" value="NOV98628.1"/>
    <property type="molecule type" value="Genomic_DNA"/>
</dbReference>
<dbReference type="RefSeq" id="WP_171784834.1">
    <property type="nucleotide sequence ID" value="NZ_BAAAML010000003.1"/>
</dbReference>
<keyword evidence="2" id="KW-0560">Oxidoreductase</keyword>
<dbReference type="Pfam" id="PF00106">
    <property type="entry name" value="adh_short"/>
    <property type="match status" value="1"/>
</dbReference>
<dbReference type="SUPFAM" id="SSF51735">
    <property type="entry name" value="NAD(P)-binding Rossmann-fold domains"/>
    <property type="match status" value="1"/>
</dbReference>
<reference evidence="3 4" key="1">
    <citation type="submission" date="2020-05" db="EMBL/GenBank/DDBJ databases">
        <title>Genomic Encyclopedia of Type Strains, Phase III (KMG-III): the genomes of soil and plant-associated and newly described type strains.</title>
        <authorList>
            <person name="Whitman W."/>
        </authorList>
    </citation>
    <scope>NUCLEOTIDE SEQUENCE [LARGE SCALE GENOMIC DNA]</scope>
    <source>
        <strain evidence="3 4">KCTC 19046</strain>
    </source>
</reference>
<accession>A0ABX2A9C0</accession>
<dbReference type="InterPro" id="IPR002347">
    <property type="entry name" value="SDR_fam"/>
</dbReference>
<sequence length="324" mass="34250">MNWNPERLPDLTGRVYVVTGATGGIGYFAAEQLASAGAEVVLASRSREKLQRASEAIREQAPGAVTHHTAIDLTSLASVRAAADQLASLRRLDGIFLNGGPMHFSRSARTEDGLPLMLGAHTVANVALVARLLPVLADQDVDRPRRVVHASTGFVRQFPTSVADVERTPRTGIGAYVKAKTATEVFAFELDRRLRAAGLPLASIVTSPGVGVDARTPRRAGIRDKTVPYRRNPYTPWAQGKDAAAWSGVRALTDPEAAGGEYYAPAGGARGEPVLIAPDPRTSTPEGDVAERVWNRLVELSGADPLRLSRLLAAAQGAGGPSAS</sequence>
<gene>
    <name evidence="3" type="ORF">HDG69_003223</name>
</gene>
<dbReference type="Proteomes" id="UP000757540">
    <property type="component" value="Unassembled WGS sequence"/>
</dbReference>
<evidence type="ECO:0000256" key="2">
    <source>
        <dbReference type="ARBA" id="ARBA00023002"/>
    </source>
</evidence>
<comment type="similarity">
    <text evidence="1">Belongs to the short-chain dehydrogenases/reductases (SDR) family.</text>
</comment>
<dbReference type="PANTHER" id="PTHR24320">
    <property type="entry name" value="RETINOL DEHYDROGENASE"/>
    <property type="match status" value="1"/>
</dbReference>
<evidence type="ECO:0000313" key="4">
    <source>
        <dbReference type="Proteomes" id="UP000757540"/>
    </source>
</evidence>
<name>A0ABX2A9C0_9MICO</name>
<comment type="caution">
    <text evidence="3">The sequence shown here is derived from an EMBL/GenBank/DDBJ whole genome shotgun (WGS) entry which is preliminary data.</text>
</comment>
<evidence type="ECO:0000313" key="3">
    <source>
        <dbReference type="EMBL" id="NOV98628.1"/>
    </source>
</evidence>
<keyword evidence="4" id="KW-1185">Reference proteome</keyword>
<proteinExistence type="inferred from homology"/>
<protein>
    <submittedName>
        <fullName evidence="3">NAD(P)-dependent dehydrogenase (Short-subunit alcohol dehydrogenase family)</fullName>
    </submittedName>
</protein>
<organism evidence="3 4">
    <name type="scientific">Isoptericola halotolerans</name>
    <dbReference type="NCBI Taxonomy" id="300560"/>
    <lineage>
        <taxon>Bacteria</taxon>
        <taxon>Bacillati</taxon>
        <taxon>Actinomycetota</taxon>
        <taxon>Actinomycetes</taxon>
        <taxon>Micrococcales</taxon>
        <taxon>Promicromonosporaceae</taxon>
        <taxon>Isoptericola</taxon>
    </lineage>
</organism>
<dbReference type="InterPro" id="IPR036291">
    <property type="entry name" value="NAD(P)-bd_dom_sf"/>
</dbReference>